<comment type="caution">
    <text evidence="3">The sequence shown here is derived from an EMBL/GenBank/DDBJ whole genome shotgun (WGS) entry which is preliminary data.</text>
</comment>
<dbReference type="PANTHER" id="PTHR45703">
    <property type="entry name" value="DYNEIN HEAVY CHAIN"/>
    <property type="match status" value="1"/>
</dbReference>
<accession>A0ABR1G8L9</accession>
<dbReference type="Proteomes" id="UP001363151">
    <property type="component" value="Unassembled WGS sequence"/>
</dbReference>
<gene>
    <name evidence="3" type="ORF">SO694_00048021</name>
</gene>
<feature type="compositionally biased region" description="Low complexity" evidence="1">
    <location>
        <begin position="578"/>
        <end position="595"/>
    </location>
</feature>
<feature type="region of interest" description="Disordered" evidence="1">
    <location>
        <begin position="176"/>
        <end position="249"/>
    </location>
</feature>
<feature type="region of interest" description="Disordered" evidence="1">
    <location>
        <begin position="346"/>
        <end position="366"/>
    </location>
</feature>
<feature type="region of interest" description="Disordered" evidence="1">
    <location>
        <begin position="1"/>
        <end position="31"/>
    </location>
</feature>
<dbReference type="EMBL" id="JBBJCI010000079">
    <property type="protein sequence ID" value="KAK7249343.1"/>
    <property type="molecule type" value="Genomic_DNA"/>
</dbReference>
<protein>
    <submittedName>
        <fullName evidence="3">Dynein light chain binding protein</fullName>
    </submittedName>
</protein>
<organism evidence="3 4">
    <name type="scientific">Aureococcus anophagefferens</name>
    <name type="common">Harmful bloom alga</name>
    <dbReference type="NCBI Taxonomy" id="44056"/>
    <lineage>
        <taxon>Eukaryota</taxon>
        <taxon>Sar</taxon>
        <taxon>Stramenopiles</taxon>
        <taxon>Ochrophyta</taxon>
        <taxon>Pelagophyceae</taxon>
        <taxon>Pelagomonadales</taxon>
        <taxon>Pelagomonadaceae</taxon>
        <taxon>Aureococcus</taxon>
    </lineage>
</organism>
<feature type="compositionally biased region" description="Basic and acidic residues" evidence="1">
    <location>
        <begin position="715"/>
        <end position="726"/>
    </location>
</feature>
<evidence type="ECO:0000256" key="1">
    <source>
        <dbReference type="SAM" id="MobiDB-lite"/>
    </source>
</evidence>
<feature type="region of interest" description="Disordered" evidence="1">
    <location>
        <begin position="552"/>
        <end position="624"/>
    </location>
</feature>
<sequence>MAVGQSGGGSVGGPSVGFELSQDSVTSPRPADGIPTLEELLGLPPVDVAAPEGALKLEDLCERCSAAQLTSSFAKSSVKFLMDPEAYRAAWGGYCRWLRHAMSRGGGAAAVQLGNLGFMSHRVYTMGIRIPVFTLSEKFKRRHRLTQRSFLESAKLAGDARHAQCPAVWKSNLQPDFNSSVEQPAARSRAERDSVYGEGRTVHGGGSVASATTKGLGAAARPLPAPGEDGGAAAAAAGAGARPADDAGAKARDRFVRTFESRREASNFSGIEDRLAAEAFAAALKNGVEAPDLARAAAGRRDARGSGPRRAVDADELGSASARVGHFYAVAERERERLDLLANEASEGAQGARRAAPRAPSSARGPVKEALSHRLLITSPPFIECHRVWQTYEHLLLVKLPSTDDAAEHGPKGVPWRPQPVADFERDQLDCLEATAATLKTTWHPTLANAFFEGIESGKLRLNQIVRRSVATLLAYLEAFATDRGDGVCALPPAFLLAPSLADARWRSRGVCLRRRGRAPGAAVLRVFERTVGAFGDLERIEVWRRRTMEANRRTKASDGALSRCRRPRGARRPSPRSPRTAAAPGPRAPTARATPARRPRAPRRGRRARPRSRPTRATTTGVVARRASGPRLIAVMTGDEAWVTTARDRIIAIVDANLAKAKANLLLYRPFEFLLRPTFVPELDNPYEEEDAGLPEFSQVAETALKTKRSRPSNADEKLERSGRGVEDELADLERRVREHRDAAADVAETAKHFDRVPFVELDVEKLHNALVDQALAAAKRLLEGVATSVQRDVRSLTKRVRVTVLWLQQRPSTVDELVVAQHNLDHARDYDLRDFRANFRDVKRKVDFLCAQNGLTLAVLEAARTSHAATREVADQVDAGATELAKERDALEADLGKRGEQIKLQLATVAASVLSFSDKGNPKLIREYIDQLTEVRTALTTEAEGIEAYNAEEAKLGLAARTSFPELETISRELMPYERLWQTALRFHLSYSSWVKGPIRALDGEQTARDHAEMVETIGELTERLGALGAQEPAKFAQSIYTQLERFAPNVPIVRALSSKFLREQHWREISQVVGFQLSAENITNLTNLLELSENRPDKASRLEEIAKRAEKEGSSAVAGLNASAMIHTRGAEGGGDRRRGAPPAAVQANLNDDDNSSSGAT</sequence>
<keyword evidence="4" id="KW-1185">Reference proteome</keyword>
<dbReference type="Pfam" id="PF08393">
    <property type="entry name" value="DHC_N2"/>
    <property type="match status" value="1"/>
</dbReference>
<feature type="compositionally biased region" description="Basic residues" evidence="1">
    <location>
        <begin position="564"/>
        <end position="575"/>
    </location>
</feature>
<feature type="compositionally biased region" description="Low complexity" evidence="1">
    <location>
        <begin position="231"/>
        <end position="242"/>
    </location>
</feature>
<feature type="compositionally biased region" description="Low complexity" evidence="1">
    <location>
        <begin position="348"/>
        <end position="365"/>
    </location>
</feature>
<feature type="compositionally biased region" description="Basic residues" evidence="1">
    <location>
        <begin position="596"/>
        <end position="615"/>
    </location>
</feature>
<dbReference type="PANTHER" id="PTHR45703:SF1">
    <property type="entry name" value="DYNEINS HEAVY CHAIN"/>
    <property type="match status" value="1"/>
</dbReference>
<feature type="region of interest" description="Disordered" evidence="1">
    <location>
        <begin position="706"/>
        <end position="726"/>
    </location>
</feature>
<evidence type="ECO:0000259" key="2">
    <source>
        <dbReference type="Pfam" id="PF08393"/>
    </source>
</evidence>
<proteinExistence type="predicted"/>
<feature type="compositionally biased region" description="Gly residues" evidence="1">
    <location>
        <begin position="1"/>
        <end position="15"/>
    </location>
</feature>
<dbReference type="InterPro" id="IPR013602">
    <property type="entry name" value="Dynein_heavy_linker"/>
</dbReference>
<reference evidence="3 4" key="1">
    <citation type="submission" date="2024-03" db="EMBL/GenBank/DDBJ databases">
        <title>Aureococcus anophagefferens CCMP1851 and Kratosvirus quantuckense: Draft genome of a second virus-susceptible host strain in the model system.</title>
        <authorList>
            <person name="Chase E."/>
            <person name="Truchon A.R."/>
            <person name="Schepens W."/>
            <person name="Wilhelm S.W."/>
        </authorList>
    </citation>
    <scope>NUCLEOTIDE SEQUENCE [LARGE SCALE GENOMIC DNA]</scope>
    <source>
        <strain evidence="3 4">CCMP1851</strain>
    </source>
</reference>
<evidence type="ECO:0000313" key="3">
    <source>
        <dbReference type="EMBL" id="KAK7249343.1"/>
    </source>
</evidence>
<feature type="domain" description="Dynein heavy chain linker" evidence="2">
    <location>
        <begin position="969"/>
        <end position="1116"/>
    </location>
</feature>
<dbReference type="InterPro" id="IPR026983">
    <property type="entry name" value="DHC"/>
</dbReference>
<name>A0ABR1G8L9_AURAN</name>
<evidence type="ECO:0000313" key="4">
    <source>
        <dbReference type="Proteomes" id="UP001363151"/>
    </source>
</evidence>
<feature type="region of interest" description="Disordered" evidence="1">
    <location>
        <begin position="1113"/>
        <end position="1164"/>
    </location>
</feature>